<sequence length="41" mass="4212">MIQTGLRTVNDVETTAGGQPDAATYASSPTRSAATACHCRT</sequence>
<dbReference type="EMBL" id="FSRU01000001">
    <property type="protein sequence ID" value="SIN91895.1"/>
    <property type="molecule type" value="Genomic_DNA"/>
</dbReference>
<evidence type="ECO:0000313" key="2">
    <source>
        <dbReference type="EMBL" id="SIN91895.1"/>
    </source>
</evidence>
<evidence type="ECO:0000313" key="3">
    <source>
        <dbReference type="Proteomes" id="UP000185151"/>
    </source>
</evidence>
<keyword evidence="3" id="KW-1185">Reference proteome</keyword>
<protein>
    <submittedName>
        <fullName evidence="2">Uncharacterized protein</fullName>
    </submittedName>
</protein>
<dbReference type="Proteomes" id="UP000185151">
    <property type="component" value="Unassembled WGS sequence"/>
</dbReference>
<dbReference type="AlphaFoldDB" id="A0A1N6F9D7"/>
<gene>
    <name evidence="2" type="ORF">SAMN05444165_0074</name>
</gene>
<accession>A0A1N6F9D7</accession>
<proteinExistence type="predicted"/>
<reference evidence="2 3" key="1">
    <citation type="submission" date="2016-11" db="EMBL/GenBank/DDBJ databases">
        <authorList>
            <person name="Jaros S."/>
            <person name="Januszkiewicz K."/>
            <person name="Wedrychowicz H."/>
        </authorList>
    </citation>
    <scope>NUCLEOTIDE SEQUENCE [LARGE SCALE GENOMIC DNA]</scope>
    <source>
        <strain evidence="2 3">GAS95</strain>
    </source>
</reference>
<feature type="region of interest" description="Disordered" evidence="1">
    <location>
        <begin position="1"/>
        <end position="41"/>
    </location>
</feature>
<feature type="compositionally biased region" description="Polar residues" evidence="1">
    <location>
        <begin position="1"/>
        <end position="17"/>
    </location>
</feature>
<name>A0A1N6F9D7_9BURK</name>
<organism evidence="2 3">
    <name type="scientific">Paraburkholderia phenazinium</name>
    <dbReference type="NCBI Taxonomy" id="60549"/>
    <lineage>
        <taxon>Bacteria</taxon>
        <taxon>Pseudomonadati</taxon>
        <taxon>Pseudomonadota</taxon>
        <taxon>Betaproteobacteria</taxon>
        <taxon>Burkholderiales</taxon>
        <taxon>Burkholderiaceae</taxon>
        <taxon>Paraburkholderia</taxon>
    </lineage>
</organism>
<evidence type="ECO:0000256" key="1">
    <source>
        <dbReference type="SAM" id="MobiDB-lite"/>
    </source>
</evidence>